<dbReference type="GO" id="GO:0004725">
    <property type="term" value="F:protein tyrosine phosphatase activity"/>
    <property type="evidence" value="ECO:0007669"/>
    <property type="project" value="TreeGrafter"/>
</dbReference>
<dbReference type="Gene3D" id="2.30.29.30">
    <property type="entry name" value="Pleckstrin-homology domain (PH domain)/Phosphotyrosine-binding domain (PTB)"/>
    <property type="match status" value="1"/>
</dbReference>
<dbReference type="InterPro" id="IPR051484">
    <property type="entry name" value="Tensin_PTEN_phosphatase"/>
</dbReference>
<dbReference type="AlphaFoldDB" id="A0A0P7V4E6"/>
<dbReference type="EMBL" id="JARO02004916">
    <property type="protein sequence ID" value="KPP67677.1"/>
    <property type="molecule type" value="Genomic_DNA"/>
</dbReference>
<dbReference type="PANTHER" id="PTHR45734">
    <property type="entry name" value="TENSIN"/>
    <property type="match status" value="1"/>
</dbReference>
<dbReference type="PANTHER" id="PTHR45734:SF1">
    <property type="entry name" value="TENSIN-2"/>
    <property type="match status" value="1"/>
</dbReference>
<dbReference type="GO" id="GO:0005925">
    <property type="term" value="C:focal adhesion"/>
    <property type="evidence" value="ECO:0007669"/>
    <property type="project" value="TreeGrafter"/>
</dbReference>
<evidence type="ECO:0000313" key="3">
    <source>
        <dbReference type="Proteomes" id="UP000034805"/>
    </source>
</evidence>
<evidence type="ECO:0000259" key="1">
    <source>
        <dbReference type="Pfam" id="PF08416"/>
    </source>
</evidence>
<name>A0A0P7V4E6_SCLFO</name>
<proteinExistence type="predicted"/>
<dbReference type="InterPro" id="IPR011993">
    <property type="entry name" value="PH-like_dom_sf"/>
</dbReference>
<accession>A0A0P7V4E6</accession>
<dbReference type="Proteomes" id="UP000034805">
    <property type="component" value="Unassembled WGS sequence"/>
</dbReference>
<protein>
    <recommendedName>
        <fullName evidence="1">PTB domain-containing protein</fullName>
    </recommendedName>
</protein>
<gene>
    <name evidence="2" type="ORF">Z043_113703</name>
</gene>
<feature type="domain" description="PTB" evidence="1">
    <location>
        <begin position="38"/>
        <end position="94"/>
    </location>
</feature>
<dbReference type="Pfam" id="PF08416">
    <property type="entry name" value="PTB"/>
    <property type="match status" value="1"/>
</dbReference>
<evidence type="ECO:0000313" key="2">
    <source>
        <dbReference type="EMBL" id="KPP67677.1"/>
    </source>
</evidence>
<sequence>MPAKLVSLALADPVGEIQEIQTSSNMSTAADLLKQGAACNVLYLNSVETESLTGPQAIAKATGATLSRDPRPPGTVVHFKVSAQGITLTDSQRRIPPQDVTAPGFSHPSSVQGVFQKTLPCQQCDLQQRGPPGQEVGALTGADLGFLPESHGNICQGANCVTASS</sequence>
<comment type="caution">
    <text evidence="2">The sequence shown here is derived from an EMBL/GenBank/DDBJ whole genome shotgun (WGS) entry which is preliminary data.</text>
</comment>
<reference evidence="2 3" key="1">
    <citation type="submission" date="2015-08" db="EMBL/GenBank/DDBJ databases">
        <title>The genome of the Asian arowana (Scleropages formosus).</title>
        <authorList>
            <person name="Tan M.H."/>
            <person name="Gan H.M."/>
            <person name="Croft L.J."/>
            <person name="Austin C.M."/>
        </authorList>
    </citation>
    <scope>NUCLEOTIDE SEQUENCE [LARGE SCALE GENOMIC DNA]</scope>
    <source>
        <strain evidence="2">Aro1</strain>
    </source>
</reference>
<organism evidence="2 3">
    <name type="scientific">Scleropages formosus</name>
    <name type="common">Asian bonytongue</name>
    <name type="synonym">Osteoglossum formosum</name>
    <dbReference type="NCBI Taxonomy" id="113540"/>
    <lineage>
        <taxon>Eukaryota</taxon>
        <taxon>Metazoa</taxon>
        <taxon>Chordata</taxon>
        <taxon>Craniata</taxon>
        <taxon>Vertebrata</taxon>
        <taxon>Euteleostomi</taxon>
        <taxon>Actinopterygii</taxon>
        <taxon>Neopterygii</taxon>
        <taxon>Teleostei</taxon>
        <taxon>Osteoglossocephala</taxon>
        <taxon>Osteoglossomorpha</taxon>
        <taxon>Osteoglossiformes</taxon>
        <taxon>Osteoglossidae</taxon>
        <taxon>Scleropages</taxon>
    </lineage>
</organism>
<dbReference type="InterPro" id="IPR013625">
    <property type="entry name" value="PTB"/>
</dbReference>
<dbReference type="SUPFAM" id="SSF50729">
    <property type="entry name" value="PH domain-like"/>
    <property type="match status" value="1"/>
</dbReference>